<reference evidence="2 4" key="2">
    <citation type="submission" date="2019-08" db="EMBL/GenBank/DDBJ databases">
        <title>Complete genome sequences of Francisella adeliensis (FSC1325 and FSC1326).</title>
        <authorList>
            <person name="Ohrman C."/>
            <person name="Uneklint I."/>
            <person name="Vallesi A."/>
            <person name="Karlsson L."/>
            <person name="Sjodin A."/>
        </authorList>
    </citation>
    <scope>NUCLEOTIDE SEQUENCE [LARGE SCALE GENOMIC DNA]</scope>
    <source>
        <strain evidence="2 4">FSC1325</strain>
    </source>
</reference>
<evidence type="ECO:0000313" key="1">
    <source>
        <dbReference type="EMBL" id="AXA34566.1"/>
    </source>
</evidence>
<name>A0A2Z4Y0Y4_9GAMM</name>
<evidence type="ECO:0000313" key="2">
    <source>
        <dbReference type="EMBL" id="QIW12812.1"/>
    </source>
</evidence>
<accession>A0A2Z4Y0Y4</accession>
<organism evidence="1 3">
    <name type="scientific">Francisella adeliensis</name>
    <dbReference type="NCBI Taxonomy" id="2007306"/>
    <lineage>
        <taxon>Bacteria</taxon>
        <taxon>Pseudomonadati</taxon>
        <taxon>Pseudomonadota</taxon>
        <taxon>Gammaproteobacteria</taxon>
        <taxon>Thiotrichales</taxon>
        <taxon>Francisellaceae</taxon>
        <taxon>Francisella</taxon>
    </lineage>
</organism>
<dbReference type="RefSeq" id="WP_112870742.1">
    <property type="nucleotide sequence ID" value="NZ_CP043424.1"/>
</dbReference>
<dbReference type="AlphaFoldDB" id="A0A2Z4Y0Y4"/>
<keyword evidence="4" id="KW-1185">Reference proteome</keyword>
<evidence type="ECO:0000313" key="3">
    <source>
        <dbReference type="Proteomes" id="UP000251120"/>
    </source>
</evidence>
<dbReference type="EMBL" id="CP021781">
    <property type="protein sequence ID" value="AXA34566.1"/>
    <property type="molecule type" value="Genomic_DNA"/>
</dbReference>
<dbReference type="Proteomes" id="UP000251120">
    <property type="component" value="Chromosome"/>
</dbReference>
<dbReference type="KEGG" id="fad:CDH04_09240"/>
<dbReference type="Proteomes" id="UP000681131">
    <property type="component" value="Chromosome"/>
</dbReference>
<evidence type="ECO:0000313" key="4">
    <source>
        <dbReference type="Proteomes" id="UP000681131"/>
    </source>
</evidence>
<gene>
    <name evidence="1" type="ORF">CDH04_09240</name>
    <name evidence="2" type="ORF">FZC43_09255</name>
</gene>
<sequence length="64" mass="7527">MPFCYECGISYTGTSDKHEQKCNSGVLVFSNESRYSLGLKEFCHKHGIRHRELNLEDVWVRDYL</sequence>
<dbReference type="EMBL" id="CP043424">
    <property type="protein sequence ID" value="QIW12812.1"/>
    <property type="molecule type" value="Genomic_DNA"/>
</dbReference>
<protein>
    <submittedName>
        <fullName evidence="1">Uncharacterized protein</fullName>
    </submittedName>
</protein>
<proteinExistence type="predicted"/>
<reference evidence="1 3" key="1">
    <citation type="submission" date="2017-06" db="EMBL/GenBank/DDBJ databases">
        <title>Complete genome of Francisella adeliensis.</title>
        <authorList>
            <person name="Vallesi A."/>
            <person name="Sjodin A."/>
        </authorList>
    </citation>
    <scope>NUCLEOTIDE SEQUENCE [LARGE SCALE GENOMIC DNA]</scope>
    <source>
        <strain evidence="1 3">FDC440</strain>
    </source>
</reference>